<protein>
    <submittedName>
        <fullName evidence="2">Uncharacterized protein</fullName>
    </submittedName>
</protein>
<evidence type="ECO:0000313" key="3">
    <source>
        <dbReference type="Proteomes" id="UP000094801"/>
    </source>
</evidence>
<gene>
    <name evidence="2" type="ORF">CANARDRAFT_79949</name>
</gene>
<evidence type="ECO:0000313" key="2">
    <source>
        <dbReference type="EMBL" id="ODV83501.1"/>
    </source>
</evidence>
<feature type="transmembrane region" description="Helical" evidence="1">
    <location>
        <begin position="79"/>
        <end position="99"/>
    </location>
</feature>
<proteinExistence type="predicted"/>
<keyword evidence="1" id="KW-0812">Transmembrane</keyword>
<evidence type="ECO:0000256" key="1">
    <source>
        <dbReference type="SAM" id="Phobius"/>
    </source>
</evidence>
<organism evidence="2 3">
    <name type="scientific">[Candida] arabinofermentans NRRL YB-2248</name>
    <dbReference type="NCBI Taxonomy" id="983967"/>
    <lineage>
        <taxon>Eukaryota</taxon>
        <taxon>Fungi</taxon>
        <taxon>Dikarya</taxon>
        <taxon>Ascomycota</taxon>
        <taxon>Saccharomycotina</taxon>
        <taxon>Pichiomycetes</taxon>
        <taxon>Pichiales</taxon>
        <taxon>Pichiaceae</taxon>
        <taxon>Ogataea</taxon>
        <taxon>Ogataea/Candida clade</taxon>
    </lineage>
</organism>
<feature type="transmembrane region" description="Helical" evidence="1">
    <location>
        <begin position="38"/>
        <end position="59"/>
    </location>
</feature>
<keyword evidence="1" id="KW-1133">Transmembrane helix</keyword>
<sequence length="143" mass="16545">MTLSDVDQIMIISHLRLTIFQFYSWDSRQGMKHLLKRLVLIYIPSNTNKCFGVLLFLLVCSLLRSAQWNLAFACLPPRWLHGWLAVSLGESGITAWFIWRILILNKYYVNGNKGLFFNRSTTTTTTTTITTTTISTMAREENY</sequence>
<name>A0A1E4SVH0_9ASCO</name>
<dbReference type="EMBL" id="KV453863">
    <property type="protein sequence ID" value="ODV83501.1"/>
    <property type="molecule type" value="Genomic_DNA"/>
</dbReference>
<keyword evidence="1" id="KW-0472">Membrane</keyword>
<dbReference type="Proteomes" id="UP000094801">
    <property type="component" value="Unassembled WGS sequence"/>
</dbReference>
<dbReference type="AlphaFoldDB" id="A0A1E4SVH0"/>
<reference evidence="3" key="1">
    <citation type="submission" date="2016-04" db="EMBL/GenBank/DDBJ databases">
        <title>Comparative genomics of biotechnologically important yeasts.</title>
        <authorList>
            <consortium name="DOE Joint Genome Institute"/>
            <person name="Riley R."/>
            <person name="Haridas S."/>
            <person name="Wolfe K.H."/>
            <person name="Lopes M.R."/>
            <person name="Hittinger C.T."/>
            <person name="Goker M."/>
            <person name="Salamov A."/>
            <person name="Wisecaver J."/>
            <person name="Long T.M."/>
            <person name="Aerts A.L."/>
            <person name="Barry K."/>
            <person name="Choi C."/>
            <person name="Clum A."/>
            <person name="Coughlan A.Y."/>
            <person name="Deshpande S."/>
            <person name="Douglass A.P."/>
            <person name="Hanson S.J."/>
            <person name="Klenk H.-P."/>
            <person name="Labutti K."/>
            <person name="Lapidus A."/>
            <person name="Lindquist E."/>
            <person name="Lipzen A."/>
            <person name="Meier-Kolthoff J.P."/>
            <person name="Ohm R.A."/>
            <person name="Otillar R.P."/>
            <person name="Pangilinan J."/>
            <person name="Peng Y."/>
            <person name="Rokas A."/>
            <person name="Rosa C.A."/>
            <person name="Scheuner C."/>
            <person name="Sibirny A.A."/>
            <person name="Slot J.C."/>
            <person name="Stielow J.B."/>
            <person name="Sun H."/>
            <person name="Kurtzman C.P."/>
            <person name="Blackwell M."/>
            <person name="Grigoriev I.V."/>
            <person name="Jeffries T.W."/>
        </authorList>
    </citation>
    <scope>NUCLEOTIDE SEQUENCE [LARGE SCALE GENOMIC DNA]</scope>
    <source>
        <strain evidence="3">NRRL YB-2248</strain>
    </source>
</reference>
<accession>A0A1E4SVH0</accession>
<keyword evidence="3" id="KW-1185">Reference proteome</keyword>